<keyword evidence="6" id="KW-0378">Hydrolase</keyword>
<name>A0A8H3VY27_9PEZI</name>
<feature type="transmembrane region" description="Helical" evidence="13">
    <location>
        <begin position="603"/>
        <end position="623"/>
    </location>
</feature>
<evidence type="ECO:0000256" key="1">
    <source>
        <dbReference type="ARBA" id="ARBA00004128"/>
    </source>
</evidence>
<feature type="transmembrane region" description="Helical" evidence="13">
    <location>
        <begin position="1801"/>
        <end position="1819"/>
    </location>
</feature>
<evidence type="ECO:0000259" key="15">
    <source>
        <dbReference type="PROSITE" id="PS51164"/>
    </source>
</evidence>
<feature type="compositionally biased region" description="Low complexity" evidence="12">
    <location>
        <begin position="728"/>
        <end position="738"/>
    </location>
</feature>
<feature type="transmembrane region" description="Helical" evidence="13">
    <location>
        <begin position="804"/>
        <end position="827"/>
    </location>
</feature>
<feature type="transmembrane region" description="Helical" evidence="13">
    <location>
        <begin position="141"/>
        <end position="164"/>
    </location>
</feature>
<dbReference type="InterPro" id="IPR029058">
    <property type="entry name" value="AB_hydrolase_fold"/>
</dbReference>
<keyword evidence="5" id="KW-0732">Signal</keyword>
<evidence type="ECO:0000256" key="13">
    <source>
        <dbReference type="SAM" id="Phobius"/>
    </source>
</evidence>
<dbReference type="FunFam" id="1.20.1250.20:FF:000196">
    <property type="entry name" value="MFS toxin efflux pump (AflT)"/>
    <property type="match status" value="1"/>
</dbReference>
<comment type="subcellular location">
    <subcellularLocation>
        <location evidence="1">Vacuole membrane</location>
        <topology evidence="1">Multi-pass membrane protein</topology>
    </subcellularLocation>
</comment>
<dbReference type="PROSITE" id="PS51164">
    <property type="entry name" value="CBM1_2"/>
    <property type="match status" value="1"/>
</dbReference>
<feature type="transmembrane region" description="Helical" evidence="13">
    <location>
        <begin position="2159"/>
        <end position="2181"/>
    </location>
</feature>
<accession>A0A8H3VY27</accession>
<evidence type="ECO:0000313" key="16">
    <source>
        <dbReference type="EMBL" id="KAF0317059.1"/>
    </source>
</evidence>
<dbReference type="PRINTS" id="PR01036">
    <property type="entry name" value="TCRTETB"/>
</dbReference>
<evidence type="ECO:0000259" key="14">
    <source>
        <dbReference type="PROSITE" id="PS50850"/>
    </source>
</evidence>
<evidence type="ECO:0000256" key="7">
    <source>
        <dbReference type="ARBA" id="ARBA00022989"/>
    </source>
</evidence>
<dbReference type="Pfam" id="PF10503">
    <property type="entry name" value="Esterase_PHB"/>
    <property type="match status" value="1"/>
</dbReference>
<feature type="transmembrane region" description="Helical" evidence="13">
    <location>
        <begin position="1273"/>
        <end position="1290"/>
    </location>
</feature>
<feature type="compositionally biased region" description="Low complexity" evidence="12">
    <location>
        <begin position="746"/>
        <end position="762"/>
    </location>
</feature>
<dbReference type="InterPro" id="IPR000254">
    <property type="entry name" value="CBD"/>
</dbReference>
<evidence type="ECO:0000256" key="9">
    <source>
        <dbReference type="ARBA" id="ARBA00057269"/>
    </source>
</evidence>
<dbReference type="Gene3D" id="1.20.1250.20">
    <property type="entry name" value="MFS general substrate transporter like domains"/>
    <property type="match status" value="3"/>
</dbReference>
<feature type="region of interest" description="Disordered" evidence="12">
    <location>
        <begin position="654"/>
        <end position="696"/>
    </location>
</feature>
<feature type="transmembrane region" description="Helical" evidence="13">
    <location>
        <begin position="1065"/>
        <end position="1085"/>
    </location>
</feature>
<feature type="transmembrane region" description="Helical" evidence="13">
    <location>
        <begin position="1863"/>
        <end position="1883"/>
    </location>
</feature>
<evidence type="ECO:0000256" key="2">
    <source>
        <dbReference type="ARBA" id="ARBA00007520"/>
    </source>
</evidence>
<dbReference type="InterPro" id="IPR011701">
    <property type="entry name" value="MFS"/>
</dbReference>
<dbReference type="GO" id="GO:0016787">
    <property type="term" value="F:hydrolase activity"/>
    <property type="evidence" value="ECO:0007669"/>
    <property type="project" value="UniProtKB-KW"/>
</dbReference>
<feature type="transmembrane region" description="Helical" evidence="13">
    <location>
        <begin position="185"/>
        <end position="206"/>
    </location>
</feature>
<evidence type="ECO:0000313" key="17">
    <source>
        <dbReference type="Proteomes" id="UP000434172"/>
    </source>
</evidence>
<feature type="domain" description="Major facilitator superfamily (MFS) profile" evidence="14">
    <location>
        <begin position="1762"/>
        <end position="2225"/>
    </location>
</feature>
<dbReference type="GO" id="GO:0030248">
    <property type="term" value="F:cellulose binding"/>
    <property type="evidence" value="ECO:0007669"/>
    <property type="project" value="InterPro"/>
</dbReference>
<feature type="transmembrane region" description="Helical" evidence="13">
    <location>
        <begin position="1890"/>
        <end position="1912"/>
    </location>
</feature>
<dbReference type="PROSITE" id="PS50850">
    <property type="entry name" value="MFS"/>
    <property type="match status" value="2"/>
</dbReference>
<feature type="transmembrane region" description="Helical" evidence="13">
    <location>
        <begin position="895"/>
        <end position="916"/>
    </location>
</feature>
<evidence type="ECO:0000256" key="3">
    <source>
        <dbReference type="ARBA" id="ARBA00022448"/>
    </source>
</evidence>
<feature type="transmembrane region" description="Helical" evidence="13">
    <location>
        <begin position="253"/>
        <end position="275"/>
    </location>
</feature>
<keyword evidence="4 13" id="KW-0812">Transmembrane</keyword>
<dbReference type="GO" id="GO:0022857">
    <property type="term" value="F:transmembrane transporter activity"/>
    <property type="evidence" value="ECO:0007669"/>
    <property type="project" value="InterPro"/>
</dbReference>
<dbReference type="Proteomes" id="UP000434172">
    <property type="component" value="Unassembled WGS sequence"/>
</dbReference>
<evidence type="ECO:0000256" key="12">
    <source>
        <dbReference type="SAM" id="MobiDB-lite"/>
    </source>
</evidence>
<feature type="transmembrane region" description="Helical" evidence="13">
    <location>
        <begin position="2121"/>
        <end position="2147"/>
    </location>
</feature>
<evidence type="ECO:0000256" key="6">
    <source>
        <dbReference type="ARBA" id="ARBA00022801"/>
    </source>
</evidence>
<dbReference type="InterPro" id="IPR010126">
    <property type="entry name" value="Esterase_phb"/>
</dbReference>
<comment type="similarity">
    <text evidence="2">Belongs to the major facilitator superfamily. TCR/Tet family.</text>
</comment>
<dbReference type="EMBL" id="WOWK01000139">
    <property type="protein sequence ID" value="KAF0317059.1"/>
    <property type="molecule type" value="Genomic_DNA"/>
</dbReference>
<evidence type="ECO:0000256" key="10">
    <source>
        <dbReference type="ARBA" id="ARBA00069956"/>
    </source>
</evidence>
<dbReference type="InterPro" id="IPR036259">
    <property type="entry name" value="MFS_trans_sf"/>
</dbReference>
<dbReference type="InterPro" id="IPR020846">
    <property type="entry name" value="MFS_dom"/>
</dbReference>
<feature type="transmembrane region" description="Helical" evidence="13">
    <location>
        <begin position="2061"/>
        <end position="2083"/>
    </location>
</feature>
<feature type="transmembrane region" description="Helical" evidence="13">
    <location>
        <begin position="928"/>
        <end position="950"/>
    </location>
</feature>
<sequence>MGRNSTEAARRETIDLEDISAHIRASHGGAAAPTRPWSRRTDGTTDFYGERHSIDSARTADDIRDWPRYAKMEKAGSAFPSPLGTSVSQTNFLHPPTPNAMDSSASAASFDRKRDEFNDTIHLTSNAPPGAEGSKAGGSSFLWWTWALWLLGALMVTLTGLYSTGSAKALMKQSFFVASPQNSILLLRVLTELCAVVLAALVVVVVEDLQWALASRPGGVSLLHFVGLDSGTGVWGLLRLLATADWKEKYSSLFRLLVICSIPLPGIILMGAISIEMVTFPEKTYPVSAGIGPFNASNVYHVRNSTATALLVQMGSPAWSDRDSFSLDPLTKGVGKCTGPDGNWAPCDESHLLTGGVVAIAPQTDDLKQLPGSASYVVPKTRVVQLEYGKVPDLENLRKTGKCFLLGAASAASYWCAKTGDNNALLFGSAYCPISMQATSSCINNTNWTTKLEISSSLFVYSRLATITYDRGNFSILAVTDMTPAKQDIITLDDYMLSLSAVVPGFNASSSQDATKGDNSALAIYAVTALPINDSEVAKKQSLKAIRKAMSVPFHYFHANYFSNGPSIWELTGPREGLPADMYTDLSISVLSHQVVAGKVSRVLFVLVSSTILCLSVAIIVATSRVCEKRPERCGYPTLDFAAVCAVRGMQPAPAGWDQERQDGTGGPSAGPGGPGGGGHTLHKSLTQLGQKPKPFDVAKNIKNDRMTANHHLHDDEKVDDVERAAGTTTSSSDSISSNNEVTQNPPASAAKAEADASTPEAGPTAGETKQDVAPEATTAATGPPADADADAPEAGRTKLETTLIVLSLCAALFLAALDVTIITTAVPTIAQEFNSNIGYIWIGSAYLLANAAFVPTWGKISDIWGRKPVLLSAVGVFWVGSLLCGLAVDMAMLIAARAIQGIGGGGIIVLVNICISDLFSMRQRGVYFGVMGMVWAVASAVGPVIGGVFTSQVTWRWCFYINLPISGVGIIILFFVLKLHNPRTPVVKGLKAIDWIGTVTIIGGTIMFLFGLEFGGVTYPWSSPTVICLIVFGILTIGLFTVNEWKYARYPVIPMHLFSDWSNLAAFATAFCHAFAFISGSYWLPLYFQGVQGVSSLLSGVYLLPYVLSLSLMSALAGYVIRKTGNYLYLIIAGMAVATLGFGLFHDLPLQRNFTKIVLYQIVAGLGIGPNFQSPLIAVQTSVEPRDIAAATSTFGFIRQMATSISVVIGGVVFNNEMQKQHPRLLAELGPELAGLLSGSSAASSVGVVAGLQGEQGQIARGAYLNSLRTMYIVYVAFAGLGLVMSLFIRQKQLSKKHTEHRTGLKTLRSRTGKSTTAKMRLLNLLTAALSGSIAAAASLQQVTSFGANPSGAKMYIYVPDKVAASPPIIVAIHYCSGTASAYYSNTPYKSYADQYGLIVIYPESPYSGTCWDVSSTASLTHNGGGNSNAIANMVTYTLNQYNGDKSKVFVTGTSSGAMMTNVMAATYPELFAAGIAYSGVPAGCFYTGTVNGWNSTCSQGQSISTQAVWAQTALNMYPGYSGARPRMQIYHGSADTTLYPQNWNETIKQWTGVFGYSLTPQQTLPGTPSGQYTKYIYGPNLQGIYGAGVGHSVPVMGAEDLKWFGFTGGSGTTTTAAAPPAATTTAAPPSGGGGCTANRWDQCGGSGFSGCTVCASPYTCTKANDCFAPDNNDNMSSPSASEKHQQPRRSADSFSGDRTATATPDVNMTKEDKPIPDDSSASPDQSSRDESDDNGDALAPTQTNASEVWPVTTMSFPREALFVAICCMAQFCTQAAYMETLVLLHVIGGSFHVDNPARLAWLVAGYSLTVGTFILFSGRLGDAFGYKRMLIIGFSWFSVWSLIAGLSVYSNFTLAVFSRVLQGIGPAICLPNALALFGAAYPPGHRKAMVFSFFGAVAPMGGVCGAAIASVLELEWWPWALWALSIWLAILAVAGFFIIPEPQRKMGPPRGLKEMMVELDIPGAVTGIVALVLFNFAWNQAPIVGWKTPEVLVPLILGLILFGVFAAIEFKYAEKPLLPFDAVNADVAFVLAAVVCGWATFGVWTLYLVQILQEIRTLSPLLTCAWFSPVVVTGGIAAVITGKLLGPLKVRPAVVMTMALVAFTTGVILTATAPENQIYWAQIFVSMLIMPFGMDMSFPAATLILSNAVKREHQGIGASLVNTVVNYGIALGVGFAGTVEVHVNRGAQTTEDKFIGFRGAMYMGIGLAGLGLCVSLTFLAREWRHRKAGKVVSEEKAEAPKS</sequence>
<feature type="region of interest" description="Disordered" evidence="12">
    <location>
        <begin position="709"/>
        <end position="793"/>
    </location>
</feature>
<keyword evidence="17" id="KW-1185">Reference proteome</keyword>
<gene>
    <name evidence="16" type="ORF">GQ607_015719</name>
</gene>
<comment type="function">
    <text evidence="9">Efflux pump; part of the gene cluster that mediates the biosynthesis of dothistromin (DOTH), a polyketide toxin very similar in structure to the aflatoxin precursor, versicolorin B. One function of dotC may be to transport early-stage dothistromin biosynthetic intermediates from the cytoplasm into vacuoles, thereby affecting the rate of dothistromin production.</text>
</comment>
<feature type="transmembrane region" description="Helical" evidence="13">
    <location>
        <begin position="2095"/>
        <end position="2115"/>
    </location>
</feature>
<feature type="transmembrane region" description="Helical" evidence="13">
    <location>
        <begin position="839"/>
        <end position="858"/>
    </location>
</feature>
<feature type="transmembrane region" description="Helical" evidence="13">
    <location>
        <begin position="1918"/>
        <end position="1941"/>
    </location>
</feature>
<dbReference type="Gene3D" id="1.20.1720.10">
    <property type="entry name" value="Multidrug resistance protein D"/>
    <property type="match status" value="1"/>
</dbReference>
<organism evidence="16 17">
    <name type="scientific">Colletotrichum asianum</name>
    <dbReference type="NCBI Taxonomy" id="702518"/>
    <lineage>
        <taxon>Eukaryota</taxon>
        <taxon>Fungi</taxon>
        <taxon>Dikarya</taxon>
        <taxon>Ascomycota</taxon>
        <taxon>Pezizomycotina</taxon>
        <taxon>Sordariomycetes</taxon>
        <taxon>Hypocreomycetidae</taxon>
        <taxon>Glomerellales</taxon>
        <taxon>Glomerellaceae</taxon>
        <taxon>Colletotrichum</taxon>
        <taxon>Colletotrichum gloeosporioides species complex</taxon>
    </lineage>
</organism>
<dbReference type="Pfam" id="PF07690">
    <property type="entry name" value="MFS_1"/>
    <property type="match status" value="2"/>
</dbReference>
<proteinExistence type="inferred from homology"/>
<reference evidence="16 17" key="1">
    <citation type="submission" date="2019-12" db="EMBL/GenBank/DDBJ databases">
        <title>A genome sequence resource for the geographically widespread anthracnose pathogen Colletotrichum asianum.</title>
        <authorList>
            <person name="Meng Y."/>
        </authorList>
    </citation>
    <scope>NUCLEOTIDE SEQUENCE [LARGE SCALE GENOMIC DNA]</scope>
    <source>
        <strain evidence="16 17">ICMP 18580</strain>
    </source>
</reference>
<dbReference type="CDD" id="cd17502">
    <property type="entry name" value="MFS_Azr1_MDR_like"/>
    <property type="match status" value="1"/>
</dbReference>
<keyword evidence="7 13" id="KW-1133">Transmembrane helix</keyword>
<feature type="domain" description="CBM1" evidence="15">
    <location>
        <begin position="1637"/>
        <end position="1674"/>
    </location>
</feature>
<feature type="transmembrane region" description="Helical" evidence="13">
    <location>
        <begin position="870"/>
        <end position="889"/>
    </location>
</feature>
<feature type="transmembrane region" description="Helical" evidence="13">
    <location>
        <begin position="218"/>
        <end position="241"/>
    </location>
</feature>
<feature type="compositionally biased region" description="Low complexity" evidence="12">
    <location>
        <begin position="1615"/>
        <end position="1631"/>
    </location>
</feature>
<dbReference type="OrthoDB" id="5139479at2759"/>
<dbReference type="GO" id="GO:0005576">
    <property type="term" value="C:extracellular region"/>
    <property type="evidence" value="ECO:0007669"/>
    <property type="project" value="InterPro"/>
</dbReference>
<dbReference type="SMART" id="SM00236">
    <property type="entry name" value="fCBD"/>
    <property type="match status" value="1"/>
</dbReference>
<dbReference type="NCBIfam" id="TIGR01840">
    <property type="entry name" value="esterase_phb"/>
    <property type="match status" value="1"/>
</dbReference>
<dbReference type="GO" id="GO:0005774">
    <property type="term" value="C:vacuolar membrane"/>
    <property type="evidence" value="ECO:0007669"/>
    <property type="project" value="UniProtKB-SubCell"/>
</dbReference>
<feature type="transmembrane region" description="Helical" evidence="13">
    <location>
        <begin position="2024"/>
        <end position="2049"/>
    </location>
</feature>
<feature type="compositionally biased region" description="Low complexity" evidence="12">
    <location>
        <begin position="774"/>
        <end position="787"/>
    </location>
</feature>
<evidence type="ECO:0000256" key="8">
    <source>
        <dbReference type="ARBA" id="ARBA00023136"/>
    </source>
</evidence>
<evidence type="ECO:0000256" key="11">
    <source>
        <dbReference type="ARBA" id="ARBA00083178"/>
    </source>
</evidence>
<dbReference type="Gene3D" id="3.40.50.1820">
    <property type="entry name" value="alpha/beta hydrolase"/>
    <property type="match status" value="1"/>
</dbReference>
<feature type="transmembrane region" description="Helical" evidence="13">
    <location>
        <begin position="1198"/>
        <end position="1215"/>
    </location>
</feature>
<dbReference type="SUPFAM" id="SSF103473">
    <property type="entry name" value="MFS general substrate transporter"/>
    <property type="match status" value="2"/>
</dbReference>
<feature type="transmembrane region" description="Helical" evidence="13">
    <location>
        <begin position="1762"/>
        <end position="1789"/>
    </location>
</feature>
<feature type="transmembrane region" description="Helical" evidence="13">
    <location>
        <begin position="1831"/>
        <end position="1851"/>
    </location>
</feature>
<dbReference type="SUPFAM" id="SSF53474">
    <property type="entry name" value="alpha/beta-Hydrolases"/>
    <property type="match status" value="2"/>
</dbReference>
<feature type="transmembrane region" description="Helical" evidence="13">
    <location>
        <begin position="2201"/>
        <end position="2222"/>
    </location>
</feature>
<dbReference type="FunFam" id="1.20.1720.10:FF:000014">
    <property type="entry name" value="MFS drug transporter, putative"/>
    <property type="match status" value="1"/>
</dbReference>
<dbReference type="GO" id="GO:0005975">
    <property type="term" value="P:carbohydrate metabolic process"/>
    <property type="evidence" value="ECO:0007669"/>
    <property type="project" value="InterPro"/>
</dbReference>
<feature type="transmembrane region" description="Helical" evidence="13">
    <location>
        <begin position="962"/>
        <end position="981"/>
    </location>
</feature>
<feature type="transmembrane region" description="Helical" evidence="13">
    <location>
        <begin position="1993"/>
        <end position="2012"/>
    </location>
</feature>
<feature type="compositionally biased region" description="Polar residues" evidence="12">
    <location>
        <begin position="1694"/>
        <end position="1708"/>
    </location>
</feature>
<feature type="transmembrane region" description="Helical" evidence="13">
    <location>
        <begin position="1097"/>
        <end position="1121"/>
    </location>
</feature>
<feature type="compositionally biased region" description="Basic and acidic residues" evidence="12">
    <location>
        <begin position="1683"/>
        <end position="1693"/>
    </location>
</feature>
<protein>
    <recommendedName>
        <fullName evidence="10">Efflux pump dotC</fullName>
    </recommendedName>
    <alternativeName>
        <fullName evidence="11">Dothistromin biosynthesis protein C</fullName>
    </alternativeName>
</protein>
<feature type="compositionally biased region" description="Basic and acidic residues" evidence="12">
    <location>
        <begin position="709"/>
        <end position="724"/>
    </location>
</feature>
<keyword evidence="3" id="KW-0813">Transport</keyword>
<evidence type="ECO:0000256" key="5">
    <source>
        <dbReference type="ARBA" id="ARBA00022729"/>
    </source>
</evidence>
<dbReference type="PANTHER" id="PTHR42718">
    <property type="entry name" value="MAJOR FACILITATOR SUPERFAMILY MULTIDRUG TRANSPORTER MFSC"/>
    <property type="match status" value="1"/>
</dbReference>
<feature type="region of interest" description="Disordered" evidence="12">
    <location>
        <begin position="1615"/>
        <end position="1635"/>
    </location>
</feature>
<feature type="transmembrane region" description="Helical" evidence="13">
    <location>
        <begin position="1025"/>
        <end position="1044"/>
    </location>
</feature>
<evidence type="ECO:0000256" key="4">
    <source>
        <dbReference type="ARBA" id="ARBA00022692"/>
    </source>
</evidence>
<feature type="transmembrane region" description="Helical" evidence="13">
    <location>
        <begin position="993"/>
        <end position="1013"/>
    </location>
</feature>
<comment type="caution">
    <text evidence="16">The sequence shown here is derived from an EMBL/GenBank/DDBJ whole genome shotgun (WGS) entry which is preliminary data.</text>
</comment>
<feature type="region of interest" description="Disordered" evidence="12">
    <location>
        <begin position="1676"/>
        <end position="1745"/>
    </location>
</feature>
<dbReference type="Pfam" id="PF00734">
    <property type="entry name" value="CBM_1"/>
    <property type="match status" value="1"/>
</dbReference>
<dbReference type="PANTHER" id="PTHR42718:SF1">
    <property type="entry name" value="LOW AFFINITY AMMONIUM TRANSPORTER"/>
    <property type="match status" value="1"/>
</dbReference>
<feature type="domain" description="Major facilitator superfamily (MFS) profile" evidence="14">
    <location>
        <begin position="805"/>
        <end position="1295"/>
    </location>
</feature>
<feature type="transmembrane region" description="Helical" evidence="13">
    <location>
        <begin position="1128"/>
        <end position="1146"/>
    </location>
</feature>
<keyword evidence="8 13" id="KW-0472">Membrane</keyword>
<dbReference type="CDD" id="cd17476">
    <property type="entry name" value="MFS_Amf1_MDR_like"/>
    <property type="match status" value="1"/>
</dbReference>
<feature type="compositionally biased region" description="Gly residues" evidence="12">
    <location>
        <begin position="664"/>
        <end position="680"/>
    </location>
</feature>
<feature type="transmembrane region" description="Helical" evidence="13">
    <location>
        <begin position="1961"/>
        <end position="1981"/>
    </location>
</feature>